<evidence type="ECO:0000259" key="5">
    <source>
        <dbReference type="PROSITE" id="PS00623"/>
    </source>
</evidence>
<dbReference type="Pfam" id="PF05199">
    <property type="entry name" value="GMC_oxred_C"/>
    <property type="match status" value="1"/>
</dbReference>
<dbReference type="PROSITE" id="PS00624">
    <property type="entry name" value="GMC_OXRED_2"/>
    <property type="match status" value="1"/>
</dbReference>
<dbReference type="PANTHER" id="PTHR11552:SF78">
    <property type="entry name" value="GLUCOSE-METHANOL-CHOLINE OXIDOREDUCTASE N-TERMINAL DOMAIN-CONTAINING PROTEIN"/>
    <property type="match status" value="1"/>
</dbReference>
<evidence type="ECO:0000256" key="4">
    <source>
        <dbReference type="SAM" id="MobiDB-lite"/>
    </source>
</evidence>
<evidence type="ECO:0000259" key="6">
    <source>
        <dbReference type="PROSITE" id="PS00624"/>
    </source>
</evidence>
<accession>A0ABR1IR26</accession>
<dbReference type="InterPro" id="IPR012132">
    <property type="entry name" value="GMC_OxRdtase"/>
</dbReference>
<comment type="cofactor">
    <cofactor evidence="1">
        <name>FAD</name>
        <dbReference type="ChEBI" id="CHEBI:57692"/>
    </cofactor>
</comment>
<dbReference type="SUPFAM" id="SSF54373">
    <property type="entry name" value="FAD-linked reductases, C-terminal domain"/>
    <property type="match status" value="1"/>
</dbReference>
<dbReference type="PIRSF" id="PIRSF000137">
    <property type="entry name" value="Alcohol_oxidase"/>
    <property type="match status" value="1"/>
</dbReference>
<reference evidence="7 8" key="1">
    <citation type="submission" date="2024-01" db="EMBL/GenBank/DDBJ databases">
        <title>A draft genome for the cacao thread blight pathogen Marasmiellus scandens.</title>
        <authorList>
            <person name="Baruah I.K."/>
            <person name="Leung J."/>
            <person name="Bukari Y."/>
            <person name="Amoako-Attah I."/>
            <person name="Meinhardt L.W."/>
            <person name="Bailey B.A."/>
            <person name="Cohen S.P."/>
        </authorList>
    </citation>
    <scope>NUCLEOTIDE SEQUENCE [LARGE SCALE GENOMIC DNA]</scope>
    <source>
        <strain evidence="7 8">GH-19</strain>
    </source>
</reference>
<proteinExistence type="inferred from homology"/>
<dbReference type="InterPro" id="IPR000172">
    <property type="entry name" value="GMC_OxRdtase_N"/>
</dbReference>
<keyword evidence="3" id="KW-0274">FAD</keyword>
<feature type="domain" description="Glucose-methanol-choline oxidoreductase N-terminal" evidence="6">
    <location>
        <begin position="301"/>
        <end position="315"/>
    </location>
</feature>
<dbReference type="SUPFAM" id="SSF51905">
    <property type="entry name" value="FAD/NAD(P)-binding domain"/>
    <property type="match status" value="1"/>
</dbReference>
<dbReference type="InterPro" id="IPR007867">
    <property type="entry name" value="GMC_OxRtase_C"/>
</dbReference>
<gene>
    <name evidence="7" type="ORF">VKT23_019260</name>
</gene>
<keyword evidence="3" id="KW-0285">Flavoprotein</keyword>
<dbReference type="PROSITE" id="PS00623">
    <property type="entry name" value="GMC_OXRED_1"/>
    <property type="match status" value="1"/>
</dbReference>
<dbReference type="Gene3D" id="3.50.50.60">
    <property type="entry name" value="FAD/NAD(P)-binding domain"/>
    <property type="match status" value="1"/>
</dbReference>
<evidence type="ECO:0000313" key="8">
    <source>
        <dbReference type="Proteomes" id="UP001498398"/>
    </source>
</evidence>
<feature type="domain" description="Glucose-methanol-choline oxidoreductase N-terminal" evidence="5">
    <location>
        <begin position="91"/>
        <end position="114"/>
    </location>
</feature>
<dbReference type="Gene3D" id="3.30.560.10">
    <property type="entry name" value="Glucose Oxidase, domain 3"/>
    <property type="match status" value="1"/>
</dbReference>
<sequence>MSTSQEGTTTYDIIFAGGGTAACVCAGRLAAADPSLRILLLEAGPHTLDLPEHVQPARYFYNLMNSTTTLSFQVGKESKALNGRKPIIPVGNCVGGGSSVNFQMYTRASASDYDDWERFGNPGWGSKDLIPLSNKAESYQVDESPKHGHSGPIKISSGGGFPTNISVDYLQVAAAYDKNRVMLEDVADFGDCNGYGRWHKYIDKETGKRSDTAHHYIYNQLPHNKNLTVKDKCRVSKVIFEETRAVGVEFFQELKNKSTNGDSNTTPPGVNGSTVNGHNGNTSNISAFKALATKMVVLSAGAFGSPAILERSGIGSSELLNKLRIPLLVDLPGVGENYNDHNVCFVPFYATEDAHTMDDIFGGDSERIEPYLTQWQKNGQGLMAHNGLDVGVKLRPVTQGDFDALGEEFQDTWKNFYEKAPDKALMWSGMINVGKTYERRFISSCYFTYYPVSIGYVHISSSDPFAAPDFDPAYLNHPADLAVLRWGYKHSREIIRRMSFSRGGVPAFHPKFPEGSEACVGEQDKEDAIDVADIKYTKEDDLAIDEFHREILNTAWHSLGTCAMKPRSQNGVVDSKLNVYGVEGLKVVDLSVAPSNVGANTYNTALVIGEKAALIIAGELGIKGV</sequence>
<protein>
    <recommendedName>
        <fullName evidence="5 6">Glucose-methanol-choline oxidoreductase N-terminal domain-containing protein</fullName>
    </recommendedName>
</protein>
<dbReference type="Pfam" id="PF00732">
    <property type="entry name" value="GMC_oxred_N"/>
    <property type="match status" value="2"/>
</dbReference>
<evidence type="ECO:0000256" key="3">
    <source>
        <dbReference type="RuleBase" id="RU003968"/>
    </source>
</evidence>
<dbReference type="EMBL" id="JBANRG010000097">
    <property type="protein sequence ID" value="KAK7436184.1"/>
    <property type="molecule type" value="Genomic_DNA"/>
</dbReference>
<name>A0ABR1IR26_9AGAR</name>
<dbReference type="InterPro" id="IPR036188">
    <property type="entry name" value="FAD/NAD-bd_sf"/>
</dbReference>
<keyword evidence="8" id="KW-1185">Reference proteome</keyword>
<organism evidence="7 8">
    <name type="scientific">Marasmiellus scandens</name>
    <dbReference type="NCBI Taxonomy" id="2682957"/>
    <lineage>
        <taxon>Eukaryota</taxon>
        <taxon>Fungi</taxon>
        <taxon>Dikarya</taxon>
        <taxon>Basidiomycota</taxon>
        <taxon>Agaricomycotina</taxon>
        <taxon>Agaricomycetes</taxon>
        <taxon>Agaricomycetidae</taxon>
        <taxon>Agaricales</taxon>
        <taxon>Marasmiineae</taxon>
        <taxon>Omphalotaceae</taxon>
        <taxon>Marasmiellus</taxon>
    </lineage>
</organism>
<feature type="region of interest" description="Disordered" evidence="4">
    <location>
        <begin position="257"/>
        <end position="278"/>
    </location>
</feature>
<comment type="similarity">
    <text evidence="2 3">Belongs to the GMC oxidoreductase family.</text>
</comment>
<dbReference type="PANTHER" id="PTHR11552">
    <property type="entry name" value="GLUCOSE-METHANOL-CHOLINE GMC OXIDOREDUCTASE"/>
    <property type="match status" value="1"/>
</dbReference>
<evidence type="ECO:0000256" key="1">
    <source>
        <dbReference type="ARBA" id="ARBA00001974"/>
    </source>
</evidence>
<dbReference type="Proteomes" id="UP001498398">
    <property type="component" value="Unassembled WGS sequence"/>
</dbReference>
<evidence type="ECO:0000256" key="2">
    <source>
        <dbReference type="ARBA" id="ARBA00010790"/>
    </source>
</evidence>
<evidence type="ECO:0000313" key="7">
    <source>
        <dbReference type="EMBL" id="KAK7436184.1"/>
    </source>
</evidence>
<comment type="caution">
    <text evidence="7">The sequence shown here is derived from an EMBL/GenBank/DDBJ whole genome shotgun (WGS) entry which is preliminary data.</text>
</comment>